<dbReference type="Pfam" id="PF19089">
    <property type="entry name" value="DUF5777"/>
    <property type="match status" value="1"/>
</dbReference>
<organism evidence="3 4">
    <name type="scientific">Flavobacterium chilense</name>
    <dbReference type="NCBI Taxonomy" id="946677"/>
    <lineage>
        <taxon>Bacteria</taxon>
        <taxon>Pseudomonadati</taxon>
        <taxon>Bacteroidota</taxon>
        <taxon>Flavobacteriia</taxon>
        <taxon>Flavobacteriales</taxon>
        <taxon>Flavobacteriaceae</taxon>
        <taxon>Flavobacterium</taxon>
    </lineage>
</organism>
<reference evidence="4" key="1">
    <citation type="submission" date="2016-11" db="EMBL/GenBank/DDBJ databases">
        <authorList>
            <person name="Varghese N."/>
            <person name="Submissions S."/>
        </authorList>
    </citation>
    <scope>NUCLEOTIDE SEQUENCE [LARGE SCALE GENOMIC DNA]</scope>
    <source>
        <strain evidence="4">DSM 24724</strain>
    </source>
</reference>
<feature type="chain" id="PRO_5012161149" description="DUF5777 domain-containing protein" evidence="1">
    <location>
        <begin position="28"/>
        <end position="289"/>
    </location>
</feature>
<sequence>MQYTTTLNMKKKIFLIASFLICLYGNAQEDLLSTLDSTQVVDKNATATFKGLQIITLQSTKLAAKKELYIVISHRFGTVKGGISEFFGFDNATTKIGGIYGITDWLSVSASHHTLLKMNEASLKYRLIRQNEAFPFDIVGYSTIDFNSGLKKDDYPKIEFSDRLTYVNQLLISRKFSDRLSLELVPSYIHKNLYNPDIENDNQFTLGAGGRVKLTKRLSLNLEYGANFNKPNFYNNPLSVGLDIETGGHIFQLMFTNSQSMTESGYLTSASGDWGKGDFFFGFNLYRVF</sequence>
<feature type="domain" description="DUF5777" evidence="2">
    <location>
        <begin position="49"/>
        <end position="289"/>
    </location>
</feature>
<evidence type="ECO:0000313" key="4">
    <source>
        <dbReference type="Proteomes" id="UP000184028"/>
    </source>
</evidence>
<evidence type="ECO:0000313" key="3">
    <source>
        <dbReference type="EMBL" id="SHL34101.1"/>
    </source>
</evidence>
<evidence type="ECO:0000259" key="2">
    <source>
        <dbReference type="Pfam" id="PF19089"/>
    </source>
</evidence>
<dbReference type="Proteomes" id="UP000184028">
    <property type="component" value="Unassembled WGS sequence"/>
</dbReference>
<dbReference type="InterPro" id="IPR045916">
    <property type="entry name" value="DUF5777"/>
</dbReference>
<protein>
    <recommendedName>
        <fullName evidence="2">DUF5777 domain-containing protein</fullName>
    </recommendedName>
</protein>
<proteinExistence type="predicted"/>
<dbReference type="STRING" id="946677.SAMN05444484_1011163"/>
<dbReference type="AlphaFoldDB" id="A0A1M6ZUD9"/>
<name>A0A1M6ZUD9_9FLAO</name>
<keyword evidence="4" id="KW-1185">Reference proteome</keyword>
<feature type="signal peptide" evidence="1">
    <location>
        <begin position="1"/>
        <end position="27"/>
    </location>
</feature>
<evidence type="ECO:0000256" key="1">
    <source>
        <dbReference type="SAM" id="SignalP"/>
    </source>
</evidence>
<dbReference type="EMBL" id="FRBT01000001">
    <property type="protein sequence ID" value="SHL34101.1"/>
    <property type="molecule type" value="Genomic_DNA"/>
</dbReference>
<keyword evidence="1" id="KW-0732">Signal</keyword>
<accession>A0A1M6ZUD9</accession>
<gene>
    <name evidence="3" type="ORF">SAMN05444484_1011163</name>
</gene>